<proteinExistence type="predicted"/>
<dbReference type="GO" id="GO:0032543">
    <property type="term" value="P:mitochondrial translation"/>
    <property type="evidence" value="ECO:0007669"/>
    <property type="project" value="InterPro"/>
</dbReference>
<dbReference type="OrthoDB" id="283424at2759"/>
<sequence length="192" mass="22153">MLPPEGKFDDYGHHTFGHLLLESVRDVRKYERMIEFELPTLSEHAKPFKPPSSECILHFESSATMGEKFLAQDRKVVLRVKVAKLGLKTPELHKFLLLVGVRYNPQADELKMSEDREATSLLNKKRLADTLTTLIAQAKNKESFADVPLDYTYLNREPIKNIPRKWTANLSKHQIRSGKLKKKAELPEWLSD</sequence>
<dbReference type="AlphaFoldDB" id="A0A9W8LSR3"/>
<reference evidence="2" key="1">
    <citation type="submission" date="2022-07" db="EMBL/GenBank/DDBJ databases">
        <title>Phylogenomic reconstructions and comparative analyses of Kickxellomycotina fungi.</title>
        <authorList>
            <person name="Reynolds N.K."/>
            <person name="Stajich J.E."/>
            <person name="Barry K."/>
            <person name="Grigoriev I.V."/>
            <person name="Crous P."/>
            <person name="Smith M.E."/>
        </authorList>
    </citation>
    <scope>NUCLEOTIDE SEQUENCE</scope>
    <source>
        <strain evidence="2">NRRL 1565</strain>
    </source>
</reference>
<dbReference type="Pfam" id="PF10213">
    <property type="entry name" value="MRP-S28"/>
    <property type="match status" value="1"/>
</dbReference>
<evidence type="ECO:0000313" key="3">
    <source>
        <dbReference type="Proteomes" id="UP001140094"/>
    </source>
</evidence>
<dbReference type="GO" id="GO:0005763">
    <property type="term" value="C:mitochondrial small ribosomal subunit"/>
    <property type="evidence" value="ECO:0007669"/>
    <property type="project" value="TreeGrafter"/>
</dbReference>
<dbReference type="PANTHER" id="PTHR13490">
    <property type="entry name" value="MITOCHONDRIAL 28S RIBOSOMAL PROTEIN S28"/>
    <property type="match status" value="1"/>
</dbReference>
<evidence type="ECO:0000259" key="1">
    <source>
        <dbReference type="Pfam" id="PF10213"/>
    </source>
</evidence>
<keyword evidence="2" id="KW-0689">Ribosomal protein</keyword>
<gene>
    <name evidence="2" type="primary">RSM24</name>
    <name evidence="2" type="ORF">H4R20_003353</name>
</gene>
<evidence type="ECO:0000313" key="2">
    <source>
        <dbReference type="EMBL" id="KAJ2802245.1"/>
    </source>
</evidence>
<dbReference type="InterPro" id="IPR039848">
    <property type="entry name" value="Ribosomal_mS35_mt"/>
</dbReference>
<dbReference type="EMBL" id="JANBUO010000688">
    <property type="protein sequence ID" value="KAJ2802245.1"/>
    <property type="molecule type" value="Genomic_DNA"/>
</dbReference>
<feature type="domain" description="Small ribosomal subunit protein mS35 mitochondrial conserved" evidence="1">
    <location>
        <begin position="47"/>
        <end position="166"/>
    </location>
</feature>
<protein>
    <submittedName>
        <fullName evidence="2">37S ribosomal protein S24, mitochondrial</fullName>
    </submittedName>
</protein>
<dbReference type="Proteomes" id="UP001140094">
    <property type="component" value="Unassembled WGS sequence"/>
</dbReference>
<dbReference type="InterPro" id="IPR019349">
    <property type="entry name" value="Ribosomal_mS35_mit"/>
</dbReference>
<dbReference type="GO" id="GO:0003735">
    <property type="term" value="F:structural constituent of ribosome"/>
    <property type="evidence" value="ECO:0007669"/>
    <property type="project" value="InterPro"/>
</dbReference>
<keyword evidence="3" id="KW-1185">Reference proteome</keyword>
<keyword evidence="2" id="KW-0687">Ribonucleoprotein</keyword>
<name>A0A9W8LSR3_9FUNG</name>
<accession>A0A9W8LSR3</accession>
<comment type="caution">
    <text evidence="2">The sequence shown here is derived from an EMBL/GenBank/DDBJ whole genome shotgun (WGS) entry which is preliminary data.</text>
</comment>
<dbReference type="PANTHER" id="PTHR13490:SF0">
    <property type="entry name" value="SMALL RIBOSOMAL SUBUNIT PROTEIN MS35"/>
    <property type="match status" value="1"/>
</dbReference>
<organism evidence="2 3">
    <name type="scientific">Coemansia guatemalensis</name>
    <dbReference type="NCBI Taxonomy" id="2761395"/>
    <lineage>
        <taxon>Eukaryota</taxon>
        <taxon>Fungi</taxon>
        <taxon>Fungi incertae sedis</taxon>
        <taxon>Zoopagomycota</taxon>
        <taxon>Kickxellomycotina</taxon>
        <taxon>Kickxellomycetes</taxon>
        <taxon>Kickxellales</taxon>
        <taxon>Kickxellaceae</taxon>
        <taxon>Coemansia</taxon>
    </lineage>
</organism>